<protein>
    <recommendedName>
        <fullName evidence="11">Uridylate kinase</fullName>
        <shortName evidence="11">UK</shortName>
        <ecNumber evidence="11">2.7.4.22</ecNumber>
    </recommendedName>
    <alternativeName>
        <fullName evidence="11">Uridine monophosphate kinase</fullName>
        <shortName evidence="11">UMP kinase</shortName>
        <shortName evidence="11">UMPK</shortName>
    </alternativeName>
</protein>
<feature type="binding site" evidence="11">
    <location>
        <begin position="10"/>
        <end position="13"/>
    </location>
    <ligand>
        <name>ATP</name>
        <dbReference type="ChEBI" id="CHEBI:30616"/>
    </ligand>
</feature>
<evidence type="ECO:0000256" key="8">
    <source>
        <dbReference type="ARBA" id="ARBA00022840"/>
    </source>
</evidence>
<comment type="subcellular location">
    <subcellularLocation>
        <location evidence="1 11">Cytoplasm</location>
    </subcellularLocation>
</comment>
<comment type="function">
    <text evidence="11">Catalyzes the reversible phosphorylation of UMP to UDP.</text>
</comment>
<dbReference type="UniPathway" id="UPA00159">
    <property type="reaction ID" value="UER00275"/>
</dbReference>
<sequence length="236" mass="25158">MPALQRILLKLSGEALMGDEAFGIHRGTIERIVTEVAEVAHLGVQVAIVIGGGNLFRGVAGGAVGMDRATADYMGMLATVMNALALGDALERAGVRARVMSAIAIDQVVEPYVRPKALQYLEEGKVVVFAAGTGNPFFTTDTAAALRGAEIGAQLVLKATKVDGVYTADPKKDPSAQRYQRISFDEAMVRQLQVMDATAFALCRDQNLPVRVFSIFKPGALKRVVMGEDEGTLVHV</sequence>
<comment type="subunit">
    <text evidence="11">Homohexamer.</text>
</comment>
<evidence type="ECO:0000256" key="4">
    <source>
        <dbReference type="ARBA" id="ARBA00022490"/>
    </source>
</evidence>
<keyword evidence="5 11" id="KW-0808">Transferase</keyword>
<dbReference type="Proteomes" id="UP000318554">
    <property type="component" value="Unassembled WGS sequence"/>
</dbReference>
<dbReference type="GO" id="GO:0005829">
    <property type="term" value="C:cytosol"/>
    <property type="evidence" value="ECO:0007669"/>
    <property type="project" value="TreeGrafter"/>
</dbReference>
<dbReference type="GO" id="GO:0033862">
    <property type="term" value="F:UMP kinase activity"/>
    <property type="evidence" value="ECO:0007669"/>
    <property type="project" value="UniProtKB-EC"/>
</dbReference>
<dbReference type="GO" id="GO:0044210">
    <property type="term" value="P:'de novo' CTP biosynthetic process"/>
    <property type="evidence" value="ECO:0007669"/>
    <property type="project" value="UniProtKB-UniRule"/>
</dbReference>
<dbReference type="HAMAP" id="MF_01220_B">
    <property type="entry name" value="PyrH_B"/>
    <property type="match status" value="1"/>
</dbReference>
<reference evidence="13 14" key="1">
    <citation type="submission" date="2019-07" db="EMBL/GenBank/DDBJ databases">
        <title>Tepidimonas aquatica CLN-1 draft genome.</title>
        <authorList>
            <person name="Da Costa M.S."/>
            <person name="Froufe H.J.C."/>
            <person name="Egas C."/>
            <person name="Albuquerque L."/>
        </authorList>
    </citation>
    <scope>NUCLEOTIDE SEQUENCE [LARGE SCALE GENOMIC DNA]</scope>
    <source>
        <strain evidence="13 14">CLN-1</strain>
    </source>
</reference>
<proteinExistence type="inferred from homology"/>
<dbReference type="Gene3D" id="3.40.1160.10">
    <property type="entry name" value="Acetylglutamate kinase-like"/>
    <property type="match status" value="1"/>
</dbReference>
<evidence type="ECO:0000259" key="12">
    <source>
        <dbReference type="Pfam" id="PF00696"/>
    </source>
</evidence>
<evidence type="ECO:0000256" key="10">
    <source>
        <dbReference type="ARBA" id="ARBA00047767"/>
    </source>
</evidence>
<evidence type="ECO:0000256" key="6">
    <source>
        <dbReference type="ARBA" id="ARBA00022741"/>
    </source>
</evidence>
<evidence type="ECO:0000256" key="3">
    <source>
        <dbReference type="ARBA" id="ARBA00007614"/>
    </source>
</evidence>
<dbReference type="RefSeq" id="WP_144324263.1">
    <property type="nucleotide sequence ID" value="NZ_VJNA01000003.1"/>
</dbReference>
<dbReference type="CDD" id="cd04254">
    <property type="entry name" value="AAK_UMPK-PyrH-Ec"/>
    <property type="match status" value="1"/>
</dbReference>
<comment type="similarity">
    <text evidence="3 11">Belongs to the UMP kinase family.</text>
</comment>
<evidence type="ECO:0000313" key="14">
    <source>
        <dbReference type="Proteomes" id="UP000318554"/>
    </source>
</evidence>
<evidence type="ECO:0000256" key="2">
    <source>
        <dbReference type="ARBA" id="ARBA00004791"/>
    </source>
</evidence>
<feature type="domain" description="Aspartate/glutamate/uridylate kinase" evidence="12">
    <location>
        <begin position="6"/>
        <end position="214"/>
    </location>
</feature>
<dbReference type="FunFam" id="3.40.1160.10:FF:000001">
    <property type="entry name" value="Uridylate kinase"/>
    <property type="match status" value="1"/>
</dbReference>
<feature type="binding site" evidence="11">
    <location>
        <position position="160"/>
    </location>
    <ligand>
        <name>ATP</name>
        <dbReference type="ChEBI" id="CHEBI:30616"/>
    </ligand>
</feature>
<dbReference type="InterPro" id="IPR001048">
    <property type="entry name" value="Asp/Glu/Uridylate_kinase"/>
</dbReference>
<dbReference type="Pfam" id="PF00696">
    <property type="entry name" value="AA_kinase"/>
    <property type="match status" value="1"/>
</dbReference>
<dbReference type="SUPFAM" id="SSF53633">
    <property type="entry name" value="Carbamate kinase-like"/>
    <property type="match status" value="1"/>
</dbReference>
<keyword evidence="6 11" id="KW-0547">Nucleotide-binding</keyword>
<keyword evidence="14" id="KW-1185">Reference proteome</keyword>
<dbReference type="InterPro" id="IPR015963">
    <property type="entry name" value="Uridylate_kinase_bac"/>
</dbReference>
<name>A0A554WVE4_9BURK</name>
<evidence type="ECO:0000256" key="7">
    <source>
        <dbReference type="ARBA" id="ARBA00022777"/>
    </source>
</evidence>
<comment type="pathway">
    <text evidence="2 11">Pyrimidine metabolism; CTP biosynthesis via de novo pathway; UDP from UMP (UMPK route): step 1/1.</text>
</comment>
<feature type="binding site" evidence="11">
    <location>
        <position position="53"/>
    </location>
    <ligand>
        <name>ATP</name>
        <dbReference type="ChEBI" id="CHEBI:30616"/>
    </ligand>
</feature>
<comment type="caution">
    <text evidence="11">Lacks conserved residue(s) required for the propagation of feature annotation.</text>
</comment>
<comment type="catalytic activity">
    <reaction evidence="10 11">
        <text>UMP + ATP = UDP + ADP</text>
        <dbReference type="Rhea" id="RHEA:24400"/>
        <dbReference type="ChEBI" id="CHEBI:30616"/>
        <dbReference type="ChEBI" id="CHEBI:57865"/>
        <dbReference type="ChEBI" id="CHEBI:58223"/>
        <dbReference type="ChEBI" id="CHEBI:456216"/>
        <dbReference type="EC" id="2.7.4.22"/>
    </reaction>
</comment>
<feature type="binding site" evidence="11">
    <location>
        <begin position="133"/>
        <end position="140"/>
    </location>
    <ligand>
        <name>UMP</name>
        <dbReference type="ChEBI" id="CHEBI:57865"/>
    </ligand>
</feature>
<keyword evidence="4 11" id="KW-0963">Cytoplasm</keyword>
<evidence type="ECO:0000313" key="13">
    <source>
        <dbReference type="EMBL" id="TSE27548.1"/>
    </source>
</evidence>
<dbReference type="PANTHER" id="PTHR42833">
    <property type="entry name" value="URIDYLATE KINASE"/>
    <property type="match status" value="1"/>
</dbReference>
<dbReference type="OrthoDB" id="9807458at2"/>
<feature type="binding site" evidence="11">
    <location>
        <position position="57"/>
    </location>
    <ligand>
        <name>ATP</name>
        <dbReference type="ChEBI" id="CHEBI:30616"/>
    </ligand>
</feature>
<gene>
    <name evidence="11 13" type="primary">pyrH</name>
    <name evidence="13" type="ORF">Taqua_00279</name>
</gene>
<keyword evidence="8 11" id="KW-0067">ATP-binding</keyword>
<dbReference type="AlphaFoldDB" id="A0A554WVE4"/>
<feature type="binding site" evidence="11">
    <location>
        <position position="166"/>
    </location>
    <ligand>
        <name>ATP</name>
        <dbReference type="ChEBI" id="CHEBI:30616"/>
    </ligand>
</feature>
<dbReference type="PIRSF" id="PIRSF005650">
    <property type="entry name" value="Uridylate_kin"/>
    <property type="match status" value="1"/>
</dbReference>
<dbReference type="GO" id="GO:0005524">
    <property type="term" value="F:ATP binding"/>
    <property type="evidence" value="ECO:0007669"/>
    <property type="project" value="UniProtKB-KW"/>
</dbReference>
<dbReference type="NCBIfam" id="TIGR02075">
    <property type="entry name" value="pyrH_bact"/>
    <property type="match status" value="1"/>
</dbReference>
<accession>A0A554WVE4</accession>
<dbReference type="PANTHER" id="PTHR42833:SF4">
    <property type="entry name" value="URIDYLATE KINASE PUMPKIN, CHLOROPLASTIC"/>
    <property type="match status" value="1"/>
</dbReference>
<dbReference type="GO" id="GO:0006225">
    <property type="term" value="P:UDP biosynthetic process"/>
    <property type="evidence" value="ECO:0007669"/>
    <property type="project" value="TreeGrafter"/>
</dbReference>
<evidence type="ECO:0000256" key="9">
    <source>
        <dbReference type="ARBA" id="ARBA00022975"/>
    </source>
</evidence>
<feature type="binding site" evidence="11">
    <location>
        <position position="169"/>
    </location>
    <ligand>
        <name>ATP</name>
        <dbReference type="ChEBI" id="CHEBI:30616"/>
    </ligand>
</feature>
<comment type="caution">
    <text evidence="13">The sequence shown here is derived from an EMBL/GenBank/DDBJ whole genome shotgun (WGS) entry which is preliminary data.</text>
</comment>
<keyword evidence="9 11" id="KW-0665">Pyrimidine biosynthesis</keyword>
<evidence type="ECO:0000256" key="5">
    <source>
        <dbReference type="ARBA" id="ARBA00022679"/>
    </source>
</evidence>
<dbReference type="InterPro" id="IPR036393">
    <property type="entry name" value="AceGlu_kinase-like_sf"/>
</dbReference>
<dbReference type="EMBL" id="VJNA01000003">
    <property type="protein sequence ID" value="TSE27548.1"/>
    <property type="molecule type" value="Genomic_DNA"/>
</dbReference>
<comment type="activity regulation">
    <text evidence="11">Inhibited by UTP.</text>
</comment>
<feature type="binding site" evidence="11">
    <location>
        <position position="72"/>
    </location>
    <ligand>
        <name>UMP</name>
        <dbReference type="ChEBI" id="CHEBI:57865"/>
    </ligand>
</feature>
<dbReference type="EC" id="2.7.4.22" evidence="11"/>
<dbReference type="InterPro" id="IPR011817">
    <property type="entry name" value="Uridylate_kinase"/>
</dbReference>
<evidence type="ECO:0000256" key="1">
    <source>
        <dbReference type="ARBA" id="ARBA00004496"/>
    </source>
</evidence>
<keyword evidence="7 11" id="KW-0418">Kinase</keyword>
<evidence type="ECO:0000256" key="11">
    <source>
        <dbReference type="HAMAP-Rule" id="MF_01220"/>
    </source>
</evidence>
<feature type="binding site" evidence="11">
    <location>
        <position position="52"/>
    </location>
    <ligand>
        <name>UMP</name>
        <dbReference type="ChEBI" id="CHEBI:57865"/>
    </ligand>
</feature>
<organism evidence="13 14">
    <name type="scientific">Tepidimonas aquatica</name>
    <dbReference type="NCBI Taxonomy" id="247482"/>
    <lineage>
        <taxon>Bacteria</taxon>
        <taxon>Pseudomonadati</taxon>
        <taxon>Pseudomonadota</taxon>
        <taxon>Betaproteobacteria</taxon>
        <taxon>Burkholderiales</taxon>
        <taxon>Tepidimonas</taxon>
    </lineage>
</organism>